<evidence type="ECO:0000313" key="1">
    <source>
        <dbReference type="EMBL" id="POY36748.1"/>
    </source>
</evidence>
<organism evidence="1 2">
    <name type="scientific">Solitalea longa</name>
    <dbReference type="NCBI Taxonomy" id="2079460"/>
    <lineage>
        <taxon>Bacteria</taxon>
        <taxon>Pseudomonadati</taxon>
        <taxon>Bacteroidota</taxon>
        <taxon>Sphingobacteriia</taxon>
        <taxon>Sphingobacteriales</taxon>
        <taxon>Sphingobacteriaceae</taxon>
        <taxon>Solitalea</taxon>
    </lineage>
</organism>
<dbReference type="AlphaFoldDB" id="A0A2S5A2C6"/>
<evidence type="ECO:0000313" key="2">
    <source>
        <dbReference type="Proteomes" id="UP000236893"/>
    </source>
</evidence>
<dbReference type="Proteomes" id="UP000236893">
    <property type="component" value="Unassembled WGS sequence"/>
</dbReference>
<protein>
    <submittedName>
        <fullName evidence="1">Uncharacterized protein</fullName>
    </submittedName>
</protein>
<reference evidence="1 2" key="1">
    <citation type="submission" date="2018-01" db="EMBL/GenBank/DDBJ databases">
        <authorList>
            <person name="Gaut B.S."/>
            <person name="Morton B.R."/>
            <person name="Clegg M.T."/>
            <person name="Duvall M.R."/>
        </authorList>
    </citation>
    <scope>NUCLEOTIDE SEQUENCE [LARGE SCALE GENOMIC DNA]</scope>
    <source>
        <strain evidence="1 2">HR-AV</strain>
    </source>
</reference>
<accession>A0A2S5A2C6</accession>
<sequence length="222" mass="25441">MKTLSQKYMKNIVYALTFLILGNSCYDKQKTKDTAAKDSISISIRPRSDLNKTSPKTINGVIYETENVRLYGDSTIDRSKISHAYLKFELYIGFEDFPVDKIDHEKYANLDLKSNNEANNFRTNLREGYRADTANFAGHYSFVFWGCGSPCQSSLLIDRKTGKIYDSPSASVGYDFKVSSRMLIVNPPDTSGFYFDCSHCKPIIYLFDEKTKTFRELRARKP</sequence>
<name>A0A2S5A2C6_9SPHI</name>
<dbReference type="EMBL" id="PQVF01000006">
    <property type="protein sequence ID" value="POY36748.1"/>
    <property type="molecule type" value="Genomic_DNA"/>
</dbReference>
<keyword evidence="2" id="KW-1185">Reference proteome</keyword>
<gene>
    <name evidence="1" type="ORF">C3K47_10345</name>
</gene>
<proteinExistence type="predicted"/>
<comment type="caution">
    <text evidence="1">The sequence shown here is derived from an EMBL/GenBank/DDBJ whole genome shotgun (WGS) entry which is preliminary data.</text>
</comment>